<evidence type="ECO:0000256" key="1">
    <source>
        <dbReference type="SAM" id="MobiDB-lite"/>
    </source>
</evidence>
<dbReference type="GO" id="GO:0000387">
    <property type="term" value="P:spliceosomal snRNP assembly"/>
    <property type="evidence" value="ECO:0007669"/>
    <property type="project" value="TreeGrafter"/>
</dbReference>
<dbReference type="GO" id="GO:0015030">
    <property type="term" value="C:Cajal body"/>
    <property type="evidence" value="ECO:0007669"/>
    <property type="project" value="TreeGrafter"/>
</dbReference>
<sequence>MEESKRIRLVFIDDDILSETQKSHGLSRSWVLLKPHQHASVSDVASHLLHAFQLHQSCPQGLLLSVEEPTFLESMFYVFLLMIFHISWPPKHSEKAEAYVNLNSVKNWLNLPGLVTHAMPISGFVLPPFESTQMLKEDEIVRTDEVQEIGKETDDVKTPKETKKVGKVSWYNAESNQTMLVPVPQYPIVSKSADGDEAAQPDSSLYKEDGSLEIDFSSLIDVRIFNDENSASRNEAICQAKIINVIHSDDIPFIDTTELNQGKETQPPTSVNIWDQISETLNAKKEELSKEKGWGTTPKKVQPSQENSWGKNSKKVQQSPQSGWVKSAQKVQPPQDNSWGKNASIARECFWKNAQKVQHHRTMVTNEVEMRGERAYSSISLLVFAGVPGSKPLSCFCFPFLASAYVKYYILELFVNGHGDLHEMCFSSNDVLTGKLNCYFGHSHSAKFQVGKYICFTKISYSCLFVEEEESKVTPYEI</sequence>
<evidence type="ECO:0000259" key="2">
    <source>
        <dbReference type="Pfam" id="PF23086"/>
    </source>
</evidence>
<accession>A0AAW2Q949</accession>
<evidence type="ECO:0000313" key="3">
    <source>
        <dbReference type="EMBL" id="KAL0364236.1"/>
    </source>
</evidence>
<feature type="region of interest" description="Disordered" evidence="1">
    <location>
        <begin position="286"/>
        <end position="340"/>
    </location>
</feature>
<reference evidence="3" key="1">
    <citation type="submission" date="2020-06" db="EMBL/GenBank/DDBJ databases">
        <authorList>
            <person name="Li T."/>
            <person name="Hu X."/>
            <person name="Zhang T."/>
            <person name="Song X."/>
            <person name="Zhang H."/>
            <person name="Dai N."/>
            <person name="Sheng W."/>
            <person name="Hou X."/>
            <person name="Wei L."/>
        </authorList>
    </citation>
    <scope>NUCLEOTIDE SEQUENCE</scope>
    <source>
        <strain evidence="3">G01</strain>
        <tissue evidence="3">Leaf</tissue>
    </source>
</reference>
<gene>
    <name evidence="3" type="ORF">Sangu_0521200</name>
</gene>
<dbReference type="GO" id="GO:0030620">
    <property type="term" value="F:U2 snRNA binding"/>
    <property type="evidence" value="ECO:0007669"/>
    <property type="project" value="TreeGrafter"/>
</dbReference>
<dbReference type="InterPro" id="IPR056398">
    <property type="entry name" value="Tudor_Coilin"/>
</dbReference>
<feature type="domain" description="Coilin tudor" evidence="2">
    <location>
        <begin position="164"/>
        <end position="227"/>
    </location>
</feature>
<protein>
    <submittedName>
        <fullName evidence="3">Coilin</fullName>
    </submittedName>
</protein>
<dbReference type="Pfam" id="PF23086">
    <property type="entry name" value="Tudor_Coilin"/>
    <property type="match status" value="1"/>
</dbReference>
<dbReference type="EMBL" id="JACGWK010000003">
    <property type="protein sequence ID" value="KAL0364236.1"/>
    <property type="molecule type" value="Genomic_DNA"/>
</dbReference>
<dbReference type="AlphaFoldDB" id="A0AAW2Q949"/>
<proteinExistence type="predicted"/>
<organism evidence="3">
    <name type="scientific">Sesamum angustifolium</name>
    <dbReference type="NCBI Taxonomy" id="2727405"/>
    <lineage>
        <taxon>Eukaryota</taxon>
        <taxon>Viridiplantae</taxon>
        <taxon>Streptophyta</taxon>
        <taxon>Embryophyta</taxon>
        <taxon>Tracheophyta</taxon>
        <taxon>Spermatophyta</taxon>
        <taxon>Magnoliopsida</taxon>
        <taxon>eudicotyledons</taxon>
        <taxon>Gunneridae</taxon>
        <taxon>Pentapetalae</taxon>
        <taxon>asterids</taxon>
        <taxon>lamiids</taxon>
        <taxon>Lamiales</taxon>
        <taxon>Pedaliaceae</taxon>
        <taxon>Sesamum</taxon>
    </lineage>
</organism>
<comment type="caution">
    <text evidence="3">The sequence shown here is derived from an EMBL/GenBank/DDBJ whole genome shotgun (WGS) entry which is preliminary data.</text>
</comment>
<reference evidence="3" key="2">
    <citation type="journal article" date="2024" name="Plant">
        <title>Genomic evolution and insights into agronomic trait innovations of Sesamum species.</title>
        <authorList>
            <person name="Miao H."/>
            <person name="Wang L."/>
            <person name="Qu L."/>
            <person name="Liu H."/>
            <person name="Sun Y."/>
            <person name="Le M."/>
            <person name="Wang Q."/>
            <person name="Wei S."/>
            <person name="Zheng Y."/>
            <person name="Lin W."/>
            <person name="Duan Y."/>
            <person name="Cao H."/>
            <person name="Xiong S."/>
            <person name="Wang X."/>
            <person name="Wei L."/>
            <person name="Li C."/>
            <person name="Ma Q."/>
            <person name="Ju M."/>
            <person name="Zhao R."/>
            <person name="Li G."/>
            <person name="Mu C."/>
            <person name="Tian Q."/>
            <person name="Mei H."/>
            <person name="Zhang T."/>
            <person name="Gao T."/>
            <person name="Zhang H."/>
        </authorList>
    </citation>
    <scope>NUCLEOTIDE SEQUENCE</scope>
    <source>
        <strain evidence="3">G01</strain>
    </source>
</reference>
<dbReference type="PANTHER" id="PTHR15197:SF0">
    <property type="entry name" value="COILIN"/>
    <property type="match status" value="1"/>
</dbReference>
<dbReference type="GO" id="GO:0030619">
    <property type="term" value="F:U1 snRNA binding"/>
    <property type="evidence" value="ECO:0007669"/>
    <property type="project" value="TreeGrafter"/>
</dbReference>
<feature type="compositionally biased region" description="Polar residues" evidence="1">
    <location>
        <begin position="302"/>
        <end position="340"/>
    </location>
</feature>
<dbReference type="InterPro" id="IPR024822">
    <property type="entry name" value="Coilin"/>
</dbReference>
<name>A0AAW2Q949_9LAMI</name>
<dbReference type="PANTHER" id="PTHR15197">
    <property type="entry name" value="COILIN P80"/>
    <property type="match status" value="1"/>
</dbReference>